<name>A0A3B0Z7L7_9ZZZZ</name>
<dbReference type="PROSITE" id="PS51257">
    <property type="entry name" value="PROKAR_LIPOPROTEIN"/>
    <property type="match status" value="1"/>
</dbReference>
<organism evidence="2">
    <name type="scientific">hydrothermal vent metagenome</name>
    <dbReference type="NCBI Taxonomy" id="652676"/>
    <lineage>
        <taxon>unclassified sequences</taxon>
        <taxon>metagenomes</taxon>
        <taxon>ecological metagenomes</taxon>
    </lineage>
</organism>
<evidence type="ECO:0000259" key="1">
    <source>
        <dbReference type="PROSITE" id="PS50910"/>
    </source>
</evidence>
<protein>
    <recommendedName>
        <fullName evidence="1">HEPN domain-containing protein</fullName>
    </recommendedName>
</protein>
<sequence>MIRYAGLMILLVLLSACTAAPIQEMSDARQAITAASQAGADSRSPSVLFKAKQYLMVAESALERGEYGVAKRSALKAKRQAVKARLISVNDPL</sequence>
<dbReference type="AlphaFoldDB" id="A0A3B0Z7L7"/>
<evidence type="ECO:0000313" key="2">
    <source>
        <dbReference type="EMBL" id="VAW77374.1"/>
    </source>
</evidence>
<gene>
    <name evidence="2" type="ORF">MNBD_GAMMA12-3648</name>
</gene>
<dbReference type="Gene3D" id="1.20.1270.390">
    <property type="match status" value="1"/>
</dbReference>
<dbReference type="PROSITE" id="PS50910">
    <property type="entry name" value="HEPN"/>
    <property type="match status" value="1"/>
</dbReference>
<dbReference type="EMBL" id="UOFL01000130">
    <property type="protein sequence ID" value="VAW77374.1"/>
    <property type="molecule type" value="Genomic_DNA"/>
</dbReference>
<dbReference type="InterPro" id="IPR025511">
    <property type="entry name" value="DUF4398"/>
</dbReference>
<dbReference type="InterPro" id="IPR007842">
    <property type="entry name" value="HEPN_dom"/>
</dbReference>
<feature type="domain" description="HEPN" evidence="1">
    <location>
        <begin position="48"/>
        <end position="93"/>
    </location>
</feature>
<proteinExistence type="predicted"/>
<reference evidence="2" key="1">
    <citation type="submission" date="2018-06" db="EMBL/GenBank/DDBJ databases">
        <authorList>
            <person name="Zhirakovskaya E."/>
        </authorList>
    </citation>
    <scope>NUCLEOTIDE SEQUENCE</scope>
</reference>
<accession>A0A3B0Z7L7</accession>
<dbReference type="Pfam" id="PF14346">
    <property type="entry name" value="DUF4398"/>
    <property type="match status" value="1"/>
</dbReference>